<proteinExistence type="predicted"/>
<keyword evidence="2" id="KW-1185">Reference proteome</keyword>
<organism evidence="1 2">
    <name type="scientific">Nonomuraea diastatica</name>
    <dbReference type="NCBI Taxonomy" id="1848329"/>
    <lineage>
        <taxon>Bacteria</taxon>
        <taxon>Bacillati</taxon>
        <taxon>Actinomycetota</taxon>
        <taxon>Actinomycetes</taxon>
        <taxon>Streptosporangiales</taxon>
        <taxon>Streptosporangiaceae</taxon>
        <taxon>Nonomuraea</taxon>
    </lineage>
</organism>
<gene>
    <name evidence="1" type="ORF">E1294_11950</name>
</gene>
<dbReference type="OrthoDB" id="3539696at2"/>
<dbReference type="EMBL" id="SMKP01000026">
    <property type="protein sequence ID" value="TDD22351.1"/>
    <property type="molecule type" value="Genomic_DNA"/>
</dbReference>
<comment type="caution">
    <text evidence="1">The sequence shown here is derived from an EMBL/GenBank/DDBJ whole genome shotgun (WGS) entry which is preliminary data.</text>
</comment>
<dbReference type="PANTHER" id="PTHR34613:SF1">
    <property type="entry name" value="SLL6017 PROTEIN"/>
    <property type="match status" value="1"/>
</dbReference>
<sequence length="104" mass="11549">MAAPEIQRLMEGIMTSTDWPVHSPFAREHYGRGLEEGRIKGRAEGRTAGKAEEAARMVLLVLTARGFDIPEDARARITSCTDLDHLETWLTPAATTQTLHDLFS</sequence>
<dbReference type="AlphaFoldDB" id="A0A4R4WX95"/>
<reference evidence="1 2" key="1">
    <citation type="submission" date="2019-03" db="EMBL/GenBank/DDBJ databases">
        <title>Draft genome sequences of novel Actinobacteria.</title>
        <authorList>
            <person name="Sahin N."/>
            <person name="Ay H."/>
            <person name="Saygin H."/>
        </authorList>
    </citation>
    <scope>NUCLEOTIDE SEQUENCE [LARGE SCALE GENOMIC DNA]</scope>
    <source>
        <strain evidence="1 2">KC712</strain>
    </source>
</reference>
<dbReference type="PANTHER" id="PTHR34613">
    <property type="entry name" value="SLL0800 PROTEIN"/>
    <property type="match status" value="1"/>
</dbReference>
<dbReference type="RefSeq" id="WP_132507800.1">
    <property type="nucleotide sequence ID" value="NZ_SMKP01000026.1"/>
</dbReference>
<evidence type="ECO:0000313" key="1">
    <source>
        <dbReference type="EMBL" id="TDD22351.1"/>
    </source>
</evidence>
<name>A0A4R4WX95_9ACTN</name>
<protein>
    <submittedName>
        <fullName evidence="1">Uncharacterized protein</fullName>
    </submittedName>
</protein>
<accession>A0A4R4WX95</accession>
<dbReference type="Proteomes" id="UP000294543">
    <property type="component" value="Unassembled WGS sequence"/>
</dbReference>
<evidence type="ECO:0000313" key="2">
    <source>
        <dbReference type="Proteomes" id="UP000294543"/>
    </source>
</evidence>